<dbReference type="Proteomes" id="UP001321473">
    <property type="component" value="Unassembled WGS sequence"/>
</dbReference>
<dbReference type="AlphaFoldDB" id="A0AAQ4ETF4"/>
<keyword evidence="5 8" id="KW-0472">Membrane</keyword>
<dbReference type="PANTHER" id="PTHR31040">
    <property type="entry name" value="NURIM"/>
    <property type="match status" value="1"/>
</dbReference>
<organism evidence="9 10">
    <name type="scientific">Amblyomma americanum</name>
    <name type="common">Lone star tick</name>
    <dbReference type="NCBI Taxonomy" id="6943"/>
    <lineage>
        <taxon>Eukaryota</taxon>
        <taxon>Metazoa</taxon>
        <taxon>Ecdysozoa</taxon>
        <taxon>Arthropoda</taxon>
        <taxon>Chelicerata</taxon>
        <taxon>Arachnida</taxon>
        <taxon>Acari</taxon>
        <taxon>Parasitiformes</taxon>
        <taxon>Ixodida</taxon>
        <taxon>Ixodoidea</taxon>
        <taxon>Ixodidae</taxon>
        <taxon>Amblyomminae</taxon>
        <taxon>Amblyomma</taxon>
    </lineage>
</organism>
<dbReference type="EMBL" id="JARKHS020011224">
    <property type="protein sequence ID" value="KAK8777990.1"/>
    <property type="molecule type" value="Genomic_DNA"/>
</dbReference>
<comment type="similarity">
    <text evidence="2">Belongs to the nurim family.</text>
</comment>
<keyword evidence="3 8" id="KW-0812">Transmembrane</keyword>
<evidence type="ECO:0000256" key="6">
    <source>
        <dbReference type="ARBA" id="ARBA00031700"/>
    </source>
</evidence>
<keyword evidence="10" id="KW-1185">Reference proteome</keyword>
<dbReference type="PANTHER" id="PTHR31040:SF1">
    <property type="entry name" value="NURIM"/>
    <property type="match status" value="1"/>
</dbReference>
<evidence type="ECO:0000256" key="8">
    <source>
        <dbReference type="SAM" id="Phobius"/>
    </source>
</evidence>
<feature type="transmembrane region" description="Helical" evidence="8">
    <location>
        <begin position="55"/>
        <end position="76"/>
    </location>
</feature>
<name>A0AAQ4ETF4_AMBAM</name>
<gene>
    <name evidence="9" type="ORF">V5799_020674</name>
</gene>
<evidence type="ECO:0000256" key="1">
    <source>
        <dbReference type="ARBA" id="ARBA00004473"/>
    </source>
</evidence>
<feature type="transmembrane region" description="Helical" evidence="8">
    <location>
        <begin position="7"/>
        <end position="35"/>
    </location>
</feature>
<reference evidence="9 10" key="1">
    <citation type="journal article" date="2023" name="Arcadia Sci">
        <title>De novo assembly of a long-read Amblyomma americanum tick genome.</title>
        <authorList>
            <person name="Chou S."/>
            <person name="Poskanzer K.E."/>
            <person name="Rollins M."/>
            <person name="Thuy-Boun P.S."/>
        </authorList>
    </citation>
    <scope>NUCLEOTIDE SEQUENCE [LARGE SCALE GENOMIC DNA]</scope>
    <source>
        <strain evidence="9">F_SG_1</strain>
        <tissue evidence="9">Salivary glands</tissue>
    </source>
</reference>
<comment type="subcellular location">
    <subcellularLocation>
        <location evidence="1">Nucleus inner membrane</location>
        <topology evidence="1">Multi-pass membrane protein</topology>
    </subcellularLocation>
</comment>
<evidence type="ECO:0000256" key="3">
    <source>
        <dbReference type="ARBA" id="ARBA00022692"/>
    </source>
</evidence>
<dbReference type="InterPro" id="IPR033580">
    <property type="entry name" value="Nurim-like"/>
</dbReference>
<evidence type="ECO:0000313" key="9">
    <source>
        <dbReference type="EMBL" id="KAK8777990.1"/>
    </source>
</evidence>
<keyword evidence="4 8" id="KW-1133">Transmembrane helix</keyword>
<dbReference type="GO" id="GO:0005637">
    <property type="term" value="C:nuclear inner membrane"/>
    <property type="evidence" value="ECO:0007669"/>
    <property type="project" value="UniProtKB-SubCell"/>
</dbReference>
<evidence type="ECO:0000256" key="5">
    <source>
        <dbReference type="ARBA" id="ARBA00023136"/>
    </source>
</evidence>
<feature type="transmembrane region" description="Helical" evidence="8">
    <location>
        <begin position="122"/>
        <end position="144"/>
    </location>
</feature>
<proteinExistence type="inferred from homology"/>
<feature type="transmembrane region" description="Helical" evidence="8">
    <location>
        <begin position="88"/>
        <end position="107"/>
    </location>
</feature>
<evidence type="ECO:0000256" key="7">
    <source>
        <dbReference type="ARBA" id="ARBA00032957"/>
    </source>
</evidence>
<protein>
    <recommendedName>
        <fullName evidence="7">Nuclear envelope membrane protein</fullName>
    </recommendedName>
    <alternativeName>
        <fullName evidence="6">Nuclear rim protein</fullName>
    </alternativeName>
</protein>
<sequence>MAVKRLVCTVIPVSSFAFVVYTVARLAVFLSYGTIARASSSYTSQGTMTSIVWDTGLALQFCFLHSVFCLPSIYRLVEHYFGVFSRSFYLVTCCASLMLLMSLWLPVDKHLLWNMNTAESSILWWTFTAIHCVCWAFIYISCVITDLGELAGIKQVWCNTKGHRYTTSKSSQLTHFMERMRHPSFLALSFILWVYPQMTLDRVTLALIFTLYPAGWFKTQELDYVYSSWFFKSKKRGLFSAS</sequence>
<evidence type="ECO:0000256" key="4">
    <source>
        <dbReference type="ARBA" id="ARBA00022989"/>
    </source>
</evidence>
<comment type="caution">
    <text evidence="9">The sequence shown here is derived from an EMBL/GenBank/DDBJ whole genome shotgun (WGS) entry which is preliminary data.</text>
</comment>
<accession>A0AAQ4ETF4</accession>
<evidence type="ECO:0000256" key="2">
    <source>
        <dbReference type="ARBA" id="ARBA00010631"/>
    </source>
</evidence>
<evidence type="ECO:0000313" key="10">
    <source>
        <dbReference type="Proteomes" id="UP001321473"/>
    </source>
</evidence>